<name>A0A1N7LBQ2_9BACL</name>
<keyword evidence="2" id="KW-1185">Reference proteome</keyword>
<protein>
    <submittedName>
        <fullName evidence="1">Uncharacterized protein</fullName>
    </submittedName>
</protein>
<organism evidence="1 2">
    <name type="scientific">Kroppenstedtia eburnea</name>
    <dbReference type="NCBI Taxonomy" id="714067"/>
    <lineage>
        <taxon>Bacteria</taxon>
        <taxon>Bacillati</taxon>
        <taxon>Bacillota</taxon>
        <taxon>Bacilli</taxon>
        <taxon>Bacillales</taxon>
        <taxon>Thermoactinomycetaceae</taxon>
        <taxon>Kroppenstedtia</taxon>
    </lineage>
</organism>
<reference evidence="2" key="1">
    <citation type="submission" date="2017-01" db="EMBL/GenBank/DDBJ databases">
        <authorList>
            <person name="Varghese N."/>
            <person name="Submissions S."/>
        </authorList>
    </citation>
    <scope>NUCLEOTIDE SEQUENCE [LARGE SCALE GENOMIC DNA]</scope>
    <source>
        <strain evidence="2">DSM 45196</strain>
    </source>
</reference>
<dbReference type="Proteomes" id="UP000186795">
    <property type="component" value="Unassembled WGS sequence"/>
</dbReference>
<dbReference type="RefSeq" id="WP_159439682.1">
    <property type="nucleotide sequence ID" value="NZ_CP048103.1"/>
</dbReference>
<dbReference type="AlphaFoldDB" id="A0A1N7LBQ2"/>
<accession>A0A1N7LBQ2</accession>
<evidence type="ECO:0000313" key="2">
    <source>
        <dbReference type="Proteomes" id="UP000186795"/>
    </source>
</evidence>
<proteinExistence type="predicted"/>
<dbReference type="EMBL" id="FTOD01000004">
    <property type="protein sequence ID" value="SIS71248.1"/>
    <property type="molecule type" value="Genomic_DNA"/>
</dbReference>
<evidence type="ECO:0000313" key="1">
    <source>
        <dbReference type="EMBL" id="SIS71248.1"/>
    </source>
</evidence>
<sequence length="48" mass="5210">MRKVSKIVTICMAVAFVFVATVGLSDVTNQRVENEKSAAVQARDPIES</sequence>
<gene>
    <name evidence="1" type="ORF">SAMN05421790_10475</name>
</gene>